<dbReference type="SUPFAM" id="SSF52799">
    <property type="entry name" value="(Phosphotyrosine protein) phosphatases II"/>
    <property type="match status" value="1"/>
</dbReference>
<evidence type="ECO:0000313" key="5">
    <source>
        <dbReference type="EMBL" id="TVY71230.1"/>
    </source>
</evidence>
<evidence type="ECO:0000256" key="1">
    <source>
        <dbReference type="ARBA" id="ARBA00009649"/>
    </source>
</evidence>
<protein>
    <submittedName>
        <fullName evidence="5">Tyrosine-protein phosphatase</fullName>
    </submittedName>
</protein>
<dbReference type="InterPro" id="IPR000387">
    <property type="entry name" value="Tyr_Pase_dom"/>
</dbReference>
<dbReference type="PROSITE" id="PS50056">
    <property type="entry name" value="TYR_PHOSPHATASE_2"/>
    <property type="match status" value="1"/>
</dbReference>
<evidence type="ECO:0000313" key="6">
    <source>
        <dbReference type="Proteomes" id="UP000469558"/>
    </source>
</evidence>
<feature type="compositionally biased region" description="Basic residues" evidence="2">
    <location>
        <begin position="1"/>
        <end position="12"/>
    </location>
</feature>
<dbReference type="AlphaFoldDB" id="A0A8T9BY20"/>
<evidence type="ECO:0000259" key="3">
    <source>
        <dbReference type="PROSITE" id="PS50055"/>
    </source>
</evidence>
<dbReference type="Pfam" id="PF00102">
    <property type="entry name" value="Y_phosphatase"/>
    <property type="match status" value="1"/>
</dbReference>
<name>A0A8T9BY20_9HELO</name>
<dbReference type="SMART" id="SM00404">
    <property type="entry name" value="PTPc_motif"/>
    <property type="match status" value="1"/>
</dbReference>
<dbReference type="PROSITE" id="PS50055">
    <property type="entry name" value="TYR_PHOSPHATASE_PTP"/>
    <property type="match status" value="1"/>
</dbReference>
<comment type="caution">
    <text evidence="5">The sequence shown here is derived from an EMBL/GenBank/DDBJ whole genome shotgun (WGS) entry which is preliminary data.</text>
</comment>
<dbReference type="GO" id="GO:0004725">
    <property type="term" value="F:protein tyrosine phosphatase activity"/>
    <property type="evidence" value="ECO:0007669"/>
    <property type="project" value="InterPro"/>
</dbReference>
<evidence type="ECO:0000259" key="4">
    <source>
        <dbReference type="PROSITE" id="PS50056"/>
    </source>
</evidence>
<comment type="similarity">
    <text evidence="1">Belongs to the protein-tyrosine phosphatase family. Non-receptor class subfamily.</text>
</comment>
<feature type="domain" description="Tyrosine specific protein phosphatases" evidence="4">
    <location>
        <begin position="288"/>
        <end position="373"/>
    </location>
</feature>
<accession>A0A8T9BY20</accession>
<dbReference type="Proteomes" id="UP000469558">
    <property type="component" value="Unassembled WGS sequence"/>
</dbReference>
<evidence type="ECO:0000256" key="2">
    <source>
        <dbReference type="SAM" id="MobiDB-lite"/>
    </source>
</evidence>
<feature type="region of interest" description="Disordered" evidence="2">
    <location>
        <begin position="1"/>
        <end position="52"/>
    </location>
</feature>
<dbReference type="SMART" id="SM00194">
    <property type="entry name" value="PTPc"/>
    <property type="match status" value="1"/>
</dbReference>
<dbReference type="InterPro" id="IPR029021">
    <property type="entry name" value="Prot-tyrosine_phosphatase-like"/>
</dbReference>
<dbReference type="CDD" id="cd18533">
    <property type="entry name" value="PTP_fungal"/>
    <property type="match status" value="1"/>
</dbReference>
<dbReference type="InterPro" id="IPR000242">
    <property type="entry name" value="PTP_cat"/>
</dbReference>
<dbReference type="EMBL" id="QGMK01001301">
    <property type="protein sequence ID" value="TVY71230.1"/>
    <property type="molecule type" value="Genomic_DNA"/>
</dbReference>
<dbReference type="PROSITE" id="PS00383">
    <property type="entry name" value="TYR_PHOSPHATASE_1"/>
    <property type="match status" value="1"/>
</dbReference>
<dbReference type="InterPro" id="IPR003595">
    <property type="entry name" value="Tyr_Pase_cat"/>
</dbReference>
<dbReference type="OrthoDB" id="10253954at2759"/>
<feature type="domain" description="Tyrosine-protein phosphatase" evidence="3">
    <location>
        <begin position="103"/>
        <end position="382"/>
    </location>
</feature>
<dbReference type="PANTHER" id="PTHR19134">
    <property type="entry name" value="RECEPTOR-TYPE TYROSINE-PROTEIN PHOSPHATASE"/>
    <property type="match status" value="1"/>
</dbReference>
<dbReference type="PRINTS" id="PR00700">
    <property type="entry name" value="PRTYPHPHTASE"/>
</dbReference>
<gene>
    <name evidence="5" type="primary">pyp1_1</name>
    <name evidence="5" type="ORF">LSUE1_G006763</name>
</gene>
<sequence>MDRLRSSTKRAHSPSLSPVAQVDGACFGKPDGAEDVKVDGGSAGAGGVATPDKPKMPAFLMMSQDETREKYAELCRLESERLERGKAGLGEKWAHLDPDPVLDRYSNIFPWANNRIHLKVPEGFNDYINASPVTLVSTSTKQSTLKASIQDKYICMQGPKRQTVDHVWRMIWDEFATPYNSSPAVMIMLSPTHCPMPDDPSRIMEKCYTYFPKDENSEPIRLNTSNKLGENFHGTVKFVSREPGIPGTAIEVRKFIMTVDGEEEEKPIEHYLYPNWPDFGSLAEENVASILALMDITRKANGKGQNARLVHCSAGVGRTGTFIALEFLIGELQGGAWEGWDDEKHSSPDPVFDTVNQLREQRKTMVQAYEQYTFLYEVLRKMWEEKYDAKCVGGEHEHVTGNTDGGEPPVKVVKTTNVCDVPLQVGGGCG</sequence>
<organism evidence="5 6">
    <name type="scientific">Lachnellula suecica</name>
    <dbReference type="NCBI Taxonomy" id="602035"/>
    <lineage>
        <taxon>Eukaryota</taxon>
        <taxon>Fungi</taxon>
        <taxon>Dikarya</taxon>
        <taxon>Ascomycota</taxon>
        <taxon>Pezizomycotina</taxon>
        <taxon>Leotiomycetes</taxon>
        <taxon>Helotiales</taxon>
        <taxon>Lachnaceae</taxon>
        <taxon>Lachnellula</taxon>
    </lineage>
</organism>
<dbReference type="Gene3D" id="3.90.190.10">
    <property type="entry name" value="Protein tyrosine phosphatase superfamily"/>
    <property type="match status" value="1"/>
</dbReference>
<keyword evidence="6" id="KW-1185">Reference proteome</keyword>
<dbReference type="PANTHER" id="PTHR19134:SF449">
    <property type="entry name" value="TYROSINE-PROTEIN PHOSPHATASE 1"/>
    <property type="match status" value="1"/>
</dbReference>
<reference evidence="5 6" key="1">
    <citation type="submission" date="2018-05" db="EMBL/GenBank/DDBJ databases">
        <title>Genome sequencing and assembly of the regulated plant pathogen Lachnellula willkommii and related sister species for the development of diagnostic species identification markers.</title>
        <authorList>
            <person name="Giroux E."/>
            <person name="Bilodeau G."/>
        </authorList>
    </citation>
    <scope>NUCLEOTIDE SEQUENCE [LARGE SCALE GENOMIC DNA]</scope>
    <source>
        <strain evidence="5 6">CBS 268.59</strain>
    </source>
</reference>
<dbReference type="InterPro" id="IPR050348">
    <property type="entry name" value="Protein-Tyr_Phosphatase"/>
</dbReference>
<proteinExistence type="inferred from homology"/>
<dbReference type="InterPro" id="IPR016130">
    <property type="entry name" value="Tyr_Pase_AS"/>
</dbReference>